<dbReference type="NCBIfam" id="TIGR00254">
    <property type="entry name" value="GGDEF"/>
    <property type="match status" value="1"/>
</dbReference>
<evidence type="ECO:0000313" key="4">
    <source>
        <dbReference type="Proteomes" id="UP000295504"/>
    </source>
</evidence>
<dbReference type="SMART" id="SM00267">
    <property type="entry name" value="GGDEF"/>
    <property type="match status" value="1"/>
</dbReference>
<protein>
    <submittedName>
        <fullName evidence="3">Diguanylate cyclase (GGDEF)-like protein</fullName>
    </submittedName>
</protein>
<dbReference type="PANTHER" id="PTHR45138">
    <property type="entry name" value="REGULATORY COMPONENTS OF SENSORY TRANSDUCTION SYSTEM"/>
    <property type="match status" value="1"/>
</dbReference>
<dbReference type="GO" id="GO:0005886">
    <property type="term" value="C:plasma membrane"/>
    <property type="evidence" value="ECO:0007669"/>
    <property type="project" value="TreeGrafter"/>
</dbReference>
<gene>
    <name evidence="3" type="ORF">EDD79_103921</name>
</gene>
<dbReference type="InterPro" id="IPR043128">
    <property type="entry name" value="Rev_trsase/Diguanyl_cyclase"/>
</dbReference>
<dbReference type="InterPro" id="IPR029787">
    <property type="entry name" value="Nucleotide_cyclase"/>
</dbReference>
<keyword evidence="1" id="KW-0812">Transmembrane</keyword>
<evidence type="ECO:0000259" key="2">
    <source>
        <dbReference type="PROSITE" id="PS50887"/>
    </source>
</evidence>
<keyword evidence="4" id="KW-1185">Reference proteome</keyword>
<sequence>MTVLKKRSTILTVVLFCLLILIGSNGLYTMYITHTIKADAEIINKLGIIRGSIQRSTQLELNGIQDDLLIGNINTIISDFQNNKYRVYDKNDELLLYLTQLEETWISLSEAMYTYRTNPTSTNSSIIIELSELAWVRSNNLVYIYQQTSQNKVAKLDNSFFMLTINLIFGIFIIYLIKKYVKDTLEYLVNYDDLTGIFNRRFFNEYLLKEIEKFNRYPSKLSLVILDIDRFKNVNDTYGHDVGDIILKDLAKLVNSNIRKSDILARIGGEEFAIVLTNCDINDGFSFAEKIRNIVSQHNFHQVGQITISLGVTQLHENDTTDTIYKRADNALYIAKKNGRNRSEIEIKNGFIMTHPNKDIKIKQNLPS</sequence>
<feature type="transmembrane region" description="Helical" evidence="1">
    <location>
        <begin position="159"/>
        <end position="177"/>
    </location>
</feature>
<dbReference type="SUPFAM" id="SSF55073">
    <property type="entry name" value="Nucleotide cyclase"/>
    <property type="match status" value="1"/>
</dbReference>
<evidence type="ECO:0000256" key="1">
    <source>
        <dbReference type="SAM" id="Phobius"/>
    </source>
</evidence>
<dbReference type="InterPro" id="IPR000160">
    <property type="entry name" value="GGDEF_dom"/>
</dbReference>
<dbReference type="GO" id="GO:0052621">
    <property type="term" value="F:diguanylate cyclase activity"/>
    <property type="evidence" value="ECO:0007669"/>
    <property type="project" value="TreeGrafter"/>
</dbReference>
<dbReference type="RefSeq" id="WP_165913745.1">
    <property type="nucleotide sequence ID" value="NZ_SLYC01000039.1"/>
</dbReference>
<accession>A0A4R2TNL3</accession>
<dbReference type="GO" id="GO:0043709">
    <property type="term" value="P:cell adhesion involved in single-species biofilm formation"/>
    <property type="evidence" value="ECO:0007669"/>
    <property type="project" value="TreeGrafter"/>
</dbReference>
<feature type="domain" description="GGDEF" evidence="2">
    <location>
        <begin position="219"/>
        <end position="348"/>
    </location>
</feature>
<dbReference type="Pfam" id="PF00990">
    <property type="entry name" value="GGDEF"/>
    <property type="match status" value="1"/>
</dbReference>
<dbReference type="GO" id="GO:1902201">
    <property type="term" value="P:negative regulation of bacterial-type flagellum-dependent cell motility"/>
    <property type="evidence" value="ECO:0007669"/>
    <property type="project" value="TreeGrafter"/>
</dbReference>
<evidence type="ECO:0000313" key="3">
    <source>
        <dbReference type="EMBL" id="TCP98988.1"/>
    </source>
</evidence>
<keyword evidence="1" id="KW-0472">Membrane</keyword>
<organism evidence="3 4">
    <name type="scientific">Serpentinicella alkaliphila</name>
    <dbReference type="NCBI Taxonomy" id="1734049"/>
    <lineage>
        <taxon>Bacteria</taxon>
        <taxon>Bacillati</taxon>
        <taxon>Bacillota</taxon>
        <taxon>Clostridia</taxon>
        <taxon>Peptostreptococcales</taxon>
        <taxon>Natronincolaceae</taxon>
        <taxon>Serpentinicella</taxon>
    </lineage>
</organism>
<keyword evidence="1" id="KW-1133">Transmembrane helix</keyword>
<dbReference type="FunFam" id="3.30.70.270:FF:000001">
    <property type="entry name" value="Diguanylate cyclase domain protein"/>
    <property type="match status" value="1"/>
</dbReference>
<dbReference type="AlphaFoldDB" id="A0A4R2TNL3"/>
<dbReference type="PROSITE" id="PS50887">
    <property type="entry name" value="GGDEF"/>
    <property type="match status" value="1"/>
</dbReference>
<reference evidence="3 4" key="1">
    <citation type="submission" date="2019-03" db="EMBL/GenBank/DDBJ databases">
        <title>Genomic Encyclopedia of Type Strains, Phase IV (KMG-IV): sequencing the most valuable type-strain genomes for metagenomic binning, comparative biology and taxonomic classification.</title>
        <authorList>
            <person name="Goeker M."/>
        </authorList>
    </citation>
    <scope>NUCLEOTIDE SEQUENCE [LARGE SCALE GENOMIC DNA]</scope>
    <source>
        <strain evidence="3 4">DSM 100013</strain>
    </source>
</reference>
<name>A0A4R2TNL3_9FIRM</name>
<dbReference type="Proteomes" id="UP000295504">
    <property type="component" value="Unassembled WGS sequence"/>
</dbReference>
<dbReference type="CDD" id="cd01949">
    <property type="entry name" value="GGDEF"/>
    <property type="match status" value="1"/>
</dbReference>
<comment type="caution">
    <text evidence="3">The sequence shown here is derived from an EMBL/GenBank/DDBJ whole genome shotgun (WGS) entry which is preliminary data.</text>
</comment>
<dbReference type="PANTHER" id="PTHR45138:SF9">
    <property type="entry name" value="DIGUANYLATE CYCLASE DGCM-RELATED"/>
    <property type="match status" value="1"/>
</dbReference>
<dbReference type="InterPro" id="IPR050469">
    <property type="entry name" value="Diguanylate_Cyclase"/>
</dbReference>
<dbReference type="Gene3D" id="3.30.70.270">
    <property type="match status" value="1"/>
</dbReference>
<proteinExistence type="predicted"/>
<dbReference type="EMBL" id="SLYC01000039">
    <property type="protein sequence ID" value="TCP98988.1"/>
    <property type="molecule type" value="Genomic_DNA"/>
</dbReference>